<protein>
    <submittedName>
        <fullName evidence="1">Uncharacterized protein</fullName>
    </submittedName>
</protein>
<dbReference type="RefSeq" id="XP_026624740.1">
    <property type="nucleotide sequence ID" value="XM_026766838.1"/>
</dbReference>
<dbReference type="Proteomes" id="UP000253729">
    <property type="component" value="Unassembled WGS sequence"/>
</dbReference>
<dbReference type="EMBL" id="KZ852053">
    <property type="protein sequence ID" value="RDH31718.1"/>
    <property type="molecule type" value="Genomic_DNA"/>
</dbReference>
<proteinExistence type="predicted"/>
<dbReference type="GeneID" id="38135194"/>
<sequence length="78" mass="8687">MLRSICLSLVTTLPTVHDPRIPPSTLPSICQFQCGGCLFRQVNLVLLTVFRILDLQTFARTLPAPSTVDTSLRNHRPV</sequence>
<keyword evidence="2" id="KW-1185">Reference proteome</keyword>
<reference evidence="1 2" key="1">
    <citation type="submission" date="2018-07" db="EMBL/GenBank/DDBJ databases">
        <title>The genomes of Aspergillus section Nigri reveals drivers in fungal speciation.</title>
        <authorList>
            <consortium name="DOE Joint Genome Institute"/>
            <person name="Vesth T.C."/>
            <person name="Nybo J."/>
            <person name="Theobald S."/>
            <person name="Brandl J."/>
            <person name="Frisvad J.C."/>
            <person name="Nielsen K.F."/>
            <person name="Lyhne E.K."/>
            <person name="Kogle M.E."/>
            <person name="Kuo A."/>
            <person name="Riley R."/>
            <person name="Clum A."/>
            <person name="Nolan M."/>
            <person name="Lipzen A."/>
            <person name="Salamov A."/>
            <person name="Henrissat B."/>
            <person name="Wiebenga A."/>
            <person name="De vries R.P."/>
            <person name="Grigoriev I.V."/>
            <person name="Mortensen U.H."/>
            <person name="Andersen M.R."/>
            <person name="Baker S.E."/>
        </authorList>
    </citation>
    <scope>NUCLEOTIDE SEQUENCE [LARGE SCALE GENOMIC DNA]</scope>
    <source>
        <strain evidence="1 2">CBS 139.54b</strain>
    </source>
</reference>
<evidence type="ECO:0000313" key="2">
    <source>
        <dbReference type="Proteomes" id="UP000253729"/>
    </source>
</evidence>
<organism evidence="1 2">
    <name type="scientific">Aspergillus welwitschiae</name>
    <dbReference type="NCBI Taxonomy" id="1341132"/>
    <lineage>
        <taxon>Eukaryota</taxon>
        <taxon>Fungi</taxon>
        <taxon>Dikarya</taxon>
        <taxon>Ascomycota</taxon>
        <taxon>Pezizomycotina</taxon>
        <taxon>Eurotiomycetes</taxon>
        <taxon>Eurotiomycetidae</taxon>
        <taxon>Eurotiales</taxon>
        <taxon>Aspergillaceae</taxon>
        <taxon>Aspergillus</taxon>
        <taxon>Aspergillus subgen. Circumdati</taxon>
    </lineage>
</organism>
<accession>A0A3F3PXX6</accession>
<name>A0A3F3PXX6_9EURO</name>
<gene>
    <name evidence="1" type="ORF">BDQ94DRAFT_146513</name>
</gene>
<dbReference type="AlphaFoldDB" id="A0A3F3PXX6"/>
<evidence type="ECO:0000313" key="1">
    <source>
        <dbReference type="EMBL" id="RDH31718.1"/>
    </source>
</evidence>